<sequence length="46" mass="5008">MAYNAPQFAGGNMQQHRGQCDALSRLTAGGTAVSFRHRTDLKKAPF</sequence>
<evidence type="ECO:0000313" key="2">
    <source>
        <dbReference type="Proteomes" id="UP000005050"/>
    </source>
</evidence>
<gene>
    <name evidence="1" type="ORF">CKS_4941</name>
</gene>
<proteinExistence type="predicted"/>
<reference evidence="1 2" key="1">
    <citation type="journal article" date="2012" name="Mol. Microbiol.">
        <title>The genetic and structural basis of two distinct terminal side branch residues in stewartan and amylovoran exopolysaccharides and their potential role in host adaptation.</title>
        <authorList>
            <person name="Wang X."/>
            <person name="Yang F."/>
            <person name="von Bodman S.B."/>
        </authorList>
    </citation>
    <scope>NUCLEOTIDE SEQUENCE [LARGE SCALE GENOMIC DNA]</scope>
    <source>
        <strain evidence="1 2">DC283</strain>
    </source>
</reference>
<protein>
    <submittedName>
        <fullName evidence="1">Uncharacterized protein</fullName>
    </submittedName>
</protein>
<organism evidence="1 2">
    <name type="scientific">Pantoea stewartii subsp. stewartii DC283</name>
    <dbReference type="NCBI Taxonomy" id="660596"/>
    <lineage>
        <taxon>Bacteria</taxon>
        <taxon>Pseudomonadati</taxon>
        <taxon>Pseudomonadota</taxon>
        <taxon>Gammaproteobacteria</taxon>
        <taxon>Enterobacterales</taxon>
        <taxon>Erwiniaceae</taxon>
        <taxon>Pantoea</taxon>
    </lineage>
</organism>
<dbReference type="AlphaFoldDB" id="H3RJU7"/>
<dbReference type="PATRIC" id="fig|660596.6.peg.4611"/>
<dbReference type="Proteomes" id="UP000005050">
    <property type="component" value="Unassembled WGS sequence"/>
</dbReference>
<evidence type="ECO:0000313" key="1">
    <source>
        <dbReference type="EMBL" id="EHT98554.1"/>
    </source>
</evidence>
<accession>H3RJU7</accession>
<dbReference type="EMBL" id="AHIE01000037">
    <property type="protein sequence ID" value="EHT98554.1"/>
    <property type="molecule type" value="Genomic_DNA"/>
</dbReference>
<comment type="caution">
    <text evidence="1">The sequence shown here is derived from an EMBL/GenBank/DDBJ whole genome shotgun (WGS) entry which is preliminary data.</text>
</comment>
<name>H3RJU7_PANSE</name>